<name>A0A502GLL9_9GAMM</name>
<proteinExistence type="predicted"/>
<dbReference type="OrthoDB" id="6574460at2"/>
<dbReference type="EMBL" id="RCZD01000004">
    <property type="protein sequence ID" value="TPG62725.1"/>
    <property type="molecule type" value="Genomic_DNA"/>
</dbReference>
<keyword evidence="1" id="KW-1003">Cell membrane</keyword>
<comment type="caution">
    <text evidence="6">The sequence shown here is derived from an EMBL/GenBank/DDBJ whole genome shotgun (WGS) entry which is preliminary data.</text>
</comment>
<dbReference type="InterPro" id="IPR020907">
    <property type="entry name" value="MgrB"/>
</dbReference>
<dbReference type="AlphaFoldDB" id="A0A502GLL9"/>
<reference evidence="6 7" key="1">
    <citation type="journal article" date="2019" name="Environ. Microbiol.">
        <title>Species interactions and distinct microbial communities in high Arctic permafrost affected cryosols are associated with the CH4 and CO2 gas fluxes.</title>
        <authorList>
            <person name="Altshuler I."/>
            <person name="Hamel J."/>
            <person name="Turney S."/>
            <person name="Magnuson E."/>
            <person name="Levesque R."/>
            <person name="Greer C."/>
            <person name="Whyte L.G."/>
        </authorList>
    </citation>
    <scope>NUCLEOTIDE SEQUENCE [LARGE SCALE GENOMIC DNA]</scope>
    <source>
        <strain evidence="6 7">E4</strain>
    </source>
</reference>
<protein>
    <submittedName>
        <fullName evidence="6">PhoP regulon feedback inhibition membrane protein MgrB</fullName>
    </submittedName>
</protein>
<evidence type="ECO:0000256" key="2">
    <source>
        <dbReference type="ARBA" id="ARBA00022519"/>
    </source>
</evidence>
<dbReference type="Pfam" id="PF13998">
    <property type="entry name" value="MgrB"/>
    <property type="match status" value="1"/>
</dbReference>
<evidence type="ECO:0000313" key="7">
    <source>
        <dbReference type="Proteomes" id="UP000317663"/>
    </source>
</evidence>
<keyword evidence="4" id="KW-1133">Transmembrane helix</keyword>
<keyword evidence="7" id="KW-1185">Reference proteome</keyword>
<gene>
    <name evidence="6" type="primary">mgrB</name>
    <name evidence="6" type="ORF">EAH77_09610</name>
</gene>
<evidence type="ECO:0000256" key="3">
    <source>
        <dbReference type="ARBA" id="ARBA00022692"/>
    </source>
</evidence>
<accession>A0A502GLL9</accession>
<keyword evidence="2" id="KW-0997">Cell inner membrane</keyword>
<keyword evidence="3" id="KW-0812">Transmembrane</keyword>
<evidence type="ECO:0000256" key="4">
    <source>
        <dbReference type="ARBA" id="ARBA00022989"/>
    </source>
</evidence>
<sequence length="40" mass="4467">MFVVFLFVCVALYLLALNSYCDQGGNFDLGVCSITSFIPW</sequence>
<organism evidence="6 7">
    <name type="scientific">Ewingella americana</name>
    <dbReference type="NCBI Taxonomy" id="41202"/>
    <lineage>
        <taxon>Bacteria</taxon>
        <taxon>Pseudomonadati</taxon>
        <taxon>Pseudomonadota</taxon>
        <taxon>Gammaproteobacteria</taxon>
        <taxon>Enterobacterales</taxon>
        <taxon>Yersiniaceae</taxon>
        <taxon>Ewingella</taxon>
    </lineage>
</organism>
<evidence type="ECO:0000256" key="5">
    <source>
        <dbReference type="ARBA" id="ARBA00023136"/>
    </source>
</evidence>
<evidence type="ECO:0000313" key="6">
    <source>
        <dbReference type="EMBL" id="TPG62725.1"/>
    </source>
</evidence>
<dbReference type="RefSeq" id="WP_140472035.1">
    <property type="nucleotide sequence ID" value="NZ_RCZD01000004.1"/>
</dbReference>
<keyword evidence="5" id="KW-0472">Membrane</keyword>
<evidence type="ECO:0000256" key="1">
    <source>
        <dbReference type="ARBA" id="ARBA00022475"/>
    </source>
</evidence>
<dbReference type="Proteomes" id="UP000317663">
    <property type="component" value="Unassembled WGS sequence"/>
</dbReference>